<feature type="repeat" description="ARM" evidence="9">
    <location>
        <begin position="153"/>
        <end position="195"/>
    </location>
</feature>
<feature type="repeat" description="ARM" evidence="9">
    <location>
        <begin position="194"/>
        <end position="222"/>
    </location>
</feature>
<dbReference type="PROSITE" id="PS50176">
    <property type="entry name" value="ARM_REPEAT"/>
    <property type="match status" value="7"/>
</dbReference>
<evidence type="ECO:0000256" key="6">
    <source>
        <dbReference type="ARBA" id="ARBA00023288"/>
    </source>
</evidence>
<dbReference type="GO" id="GO:0071562">
    <property type="term" value="P:nucleus-vacuole junction assembly"/>
    <property type="evidence" value="ECO:0007669"/>
    <property type="project" value="InterPro"/>
</dbReference>
<dbReference type="Gene3D" id="1.25.10.10">
    <property type="entry name" value="Leucine-rich Repeat Variant"/>
    <property type="match status" value="3"/>
</dbReference>
<dbReference type="GO" id="GO:0000045">
    <property type="term" value="P:autophagosome assembly"/>
    <property type="evidence" value="ECO:0007669"/>
    <property type="project" value="TreeGrafter"/>
</dbReference>
<dbReference type="Proteomes" id="UP001412239">
    <property type="component" value="Unassembled WGS sequence"/>
</dbReference>
<evidence type="ECO:0000256" key="4">
    <source>
        <dbReference type="ARBA" id="ARBA00022737"/>
    </source>
</evidence>
<dbReference type="InterPro" id="IPR011989">
    <property type="entry name" value="ARM-like"/>
</dbReference>
<keyword evidence="6" id="KW-0449">Lipoprotein</keyword>
<gene>
    <name evidence="11" type="ORF">GSTUAT00006169001</name>
</gene>
<evidence type="ECO:0000256" key="3">
    <source>
        <dbReference type="ARBA" id="ARBA00022554"/>
    </source>
</evidence>
<dbReference type="InterPro" id="IPR016024">
    <property type="entry name" value="ARM-type_fold"/>
</dbReference>
<dbReference type="InterPro" id="IPR045156">
    <property type="entry name" value="Vac8"/>
</dbReference>
<dbReference type="InterPro" id="IPR000225">
    <property type="entry name" value="Armadillo"/>
</dbReference>
<accession>A0A292PQA4</accession>
<evidence type="ECO:0000256" key="10">
    <source>
        <dbReference type="RuleBase" id="RU369097"/>
    </source>
</evidence>
<comment type="similarity">
    <text evidence="2 10">Belongs to the beta-catenin family.</text>
</comment>
<feature type="repeat" description="ARM" evidence="9">
    <location>
        <begin position="327"/>
        <end position="369"/>
    </location>
</feature>
<dbReference type="GO" id="GO:0000329">
    <property type="term" value="C:fungal-type vacuole membrane"/>
    <property type="evidence" value="ECO:0007669"/>
    <property type="project" value="TreeGrafter"/>
</dbReference>
<evidence type="ECO:0000256" key="5">
    <source>
        <dbReference type="ARBA" id="ARBA00023136"/>
    </source>
</evidence>
<dbReference type="GO" id="GO:0000011">
    <property type="term" value="P:vacuole inheritance"/>
    <property type="evidence" value="ECO:0007669"/>
    <property type="project" value="UniProtKB-UniRule"/>
</dbReference>
<feature type="repeat" description="ARM" evidence="9">
    <location>
        <begin position="286"/>
        <end position="328"/>
    </location>
</feature>
<keyword evidence="5 10" id="KW-0472">Membrane</keyword>
<dbReference type="Pfam" id="PF00514">
    <property type="entry name" value="Arm"/>
    <property type="match status" value="7"/>
</dbReference>
<comment type="subcellular location">
    <subcellularLocation>
        <location evidence="1 10">Vacuole membrane</location>
        <topology evidence="1 10">Lipid-anchor</topology>
    </subcellularLocation>
</comment>
<dbReference type="PANTHER" id="PTHR47249">
    <property type="entry name" value="VACUOLAR PROTEIN 8"/>
    <property type="match status" value="1"/>
</dbReference>
<dbReference type="PANTHER" id="PTHR47249:SF1">
    <property type="entry name" value="VACUOLAR PROTEIN 8"/>
    <property type="match status" value="1"/>
</dbReference>
<evidence type="ECO:0000256" key="7">
    <source>
        <dbReference type="ARBA" id="ARBA00024821"/>
    </source>
</evidence>
<dbReference type="EMBL" id="LN891071">
    <property type="protein sequence ID" value="CUS09739.1"/>
    <property type="molecule type" value="Genomic_DNA"/>
</dbReference>
<dbReference type="AlphaFoldDB" id="A0A292PQA4"/>
<sequence>MGNCGSSCSTCCRGRARDGLYEPVLQESEREAVSDLLQYLENRTEVDFFTGEPLRALSTLVYSDNVDLQRSASLTFAEITERGRGLTSTATLAYSFGLLIRPVLDVREVDRDTLEPILFLLQCSDIEVQRAASAALGNLAVNTENKVAIVLLGGLAPLIRQMMSPNVEVQCNAVGCITNLATHEDNKAKIARSGALGPLTRLAKSKDMRVQRNATGALLNMTHSAVLAKDNPDDNRQQLVNAGAIPVLVSLLSSGDPDVQYYCTTALSNIAVDHANRKKLASNEPKLVFSLVHLMDSSSPKVQCQAALALRNLASDDKYQLDIVRAKGLPPLLRLLQTDYPPLTLSAVACIRNISIHPLNESPIIEAGFLRPLVGLLGSTENEEIQCHAISTLRNLAASSDKNKELVLEAGAVQKCKQLVLDVPLSVQSEMTAAIAVLALSDDLKSHLLNLGVFDVLIPLTASESIEVQGNSAAALGNLSSKVGDYSMFVQDWLEPEGGIHGYLKRFLASGDPTFQHIAIWTLLQLLEADDTRLKNLIGQSTEIVTMIRNIADKNIDSDDEGEDGEGEVVALARRSADLLSGTNVTSGKAQ</sequence>
<feature type="repeat" description="ARM" evidence="9">
    <location>
        <begin position="368"/>
        <end position="411"/>
    </location>
</feature>
<evidence type="ECO:0000256" key="8">
    <source>
        <dbReference type="ARBA" id="ARBA00026209"/>
    </source>
</evidence>
<dbReference type="SMART" id="SM00185">
    <property type="entry name" value="ARM"/>
    <property type="match status" value="9"/>
</dbReference>
<evidence type="ECO:0000313" key="12">
    <source>
        <dbReference type="Proteomes" id="UP001412239"/>
    </source>
</evidence>
<keyword evidence="4" id="KW-0677">Repeat</keyword>
<keyword evidence="3 10" id="KW-0926">Vacuole</keyword>
<feature type="repeat" description="ARM" evidence="9">
    <location>
        <begin position="112"/>
        <end position="154"/>
    </location>
</feature>
<keyword evidence="12" id="KW-1185">Reference proteome</keyword>
<reference evidence="11" key="1">
    <citation type="submission" date="2015-10" db="EMBL/GenBank/DDBJ databases">
        <authorList>
            <person name="Regsiter A."/>
            <person name="william w."/>
        </authorList>
    </citation>
    <scope>NUCLEOTIDE SEQUENCE</scope>
    <source>
        <strain evidence="11">Montdore</strain>
    </source>
</reference>
<protein>
    <recommendedName>
        <fullName evidence="8 10">Vacuolar protein 8</fullName>
    </recommendedName>
</protein>
<evidence type="ECO:0000313" key="11">
    <source>
        <dbReference type="EMBL" id="CUS09739.1"/>
    </source>
</evidence>
<evidence type="ECO:0000256" key="9">
    <source>
        <dbReference type="PROSITE-ProRule" id="PRU00259"/>
    </source>
</evidence>
<comment type="function">
    <text evidence="7 10">Functions in both vacuole inheritance and protein targeting from the cytoplasm to vacuole.</text>
</comment>
<feature type="repeat" description="ARM" evidence="9">
    <location>
        <begin position="243"/>
        <end position="280"/>
    </location>
</feature>
<organism evidence="11 12">
    <name type="scientific">Tuber aestivum</name>
    <name type="common">summer truffle</name>
    <dbReference type="NCBI Taxonomy" id="59557"/>
    <lineage>
        <taxon>Eukaryota</taxon>
        <taxon>Fungi</taxon>
        <taxon>Dikarya</taxon>
        <taxon>Ascomycota</taxon>
        <taxon>Pezizomycotina</taxon>
        <taxon>Pezizomycetes</taxon>
        <taxon>Pezizales</taxon>
        <taxon>Tuberaceae</taxon>
        <taxon>Tuber</taxon>
    </lineage>
</organism>
<name>A0A292PQA4_9PEZI</name>
<dbReference type="FunFam" id="1.25.10.10:FF:000243">
    <property type="entry name" value="Putative Vacuolar protein 8"/>
    <property type="match status" value="1"/>
</dbReference>
<evidence type="ECO:0000256" key="1">
    <source>
        <dbReference type="ARBA" id="ARBA00004592"/>
    </source>
</evidence>
<evidence type="ECO:0000256" key="2">
    <source>
        <dbReference type="ARBA" id="ARBA00005462"/>
    </source>
</evidence>
<proteinExistence type="inferred from homology"/>
<dbReference type="SUPFAM" id="SSF48371">
    <property type="entry name" value="ARM repeat"/>
    <property type="match status" value="1"/>
</dbReference>
<dbReference type="GO" id="GO:0043495">
    <property type="term" value="F:protein-membrane adaptor activity"/>
    <property type="evidence" value="ECO:0007669"/>
    <property type="project" value="InterPro"/>
</dbReference>